<protein>
    <submittedName>
        <fullName evidence="1">Uncharacterized protein</fullName>
    </submittedName>
</protein>
<comment type="caution">
    <text evidence="1">The sequence shown here is derived from an EMBL/GenBank/DDBJ whole genome shotgun (WGS) entry which is preliminary data.</text>
</comment>
<sequence>MKKLIVNENFKPFLAKSDDEVLGGFPFAWNISELEKWIGSHTDEVVCSTVKVSPTSPHMGTLTEVHIPTVDISKPVIAV</sequence>
<evidence type="ECO:0000313" key="2">
    <source>
        <dbReference type="Proteomes" id="UP001597218"/>
    </source>
</evidence>
<reference evidence="2" key="1">
    <citation type="journal article" date="2019" name="Int. J. Syst. Evol. Microbiol.">
        <title>The Global Catalogue of Microorganisms (GCM) 10K type strain sequencing project: providing services to taxonomists for standard genome sequencing and annotation.</title>
        <authorList>
            <consortium name="The Broad Institute Genomics Platform"/>
            <consortium name="The Broad Institute Genome Sequencing Center for Infectious Disease"/>
            <person name="Wu L."/>
            <person name="Ma J."/>
        </authorList>
    </citation>
    <scope>NUCLEOTIDE SEQUENCE [LARGE SCALE GENOMIC DNA]</scope>
    <source>
        <strain evidence="2">CGMCC 4.7177</strain>
    </source>
</reference>
<proteinExistence type="predicted"/>
<name>A0ABW4SJB8_9BACL</name>
<dbReference type="RefSeq" id="WP_381539226.1">
    <property type="nucleotide sequence ID" value="NZ_JBHUGI010000034.1"/>
</dbReference>
<accession>A0ABW4SJB8</accession>
<dbReference type="Proteomes" id="UP001597218">
    <property type="component" value="Unassembled WGS sequence"/>
</dbReference>
<gene>
    <name evidence="1" type="ORF">ACFSFY_14470</name>
</gene>
<dbReference type="EMBL" id="JBHUGI010000034">
    <property type="protein sequence ID" value="MFD1929244.1"/>
    <property type="molecule type" value="Genomic_DNA"/>
</dbReference>
<organism evidence="1 2">
    <name type="scientific">Sporosarcina siberiensis</name>
    <dbReference type="NCBI Taxonomy" id="1365606"/>
    <lineage>
        <taxon>Bacteria</taxon>
        <taxon>Bacillati</taxon>
        <taxon>Bacillota</taxon>
        <taxon>Bacilli</taxon>
        <taxon>Bacillales</taxon>
        <taxon>Caryophanaceae</taxon>
        <taxon>Sporosarcina</taxon>
    </lineage>
</organism>
<evidence type="ECO:0000313" key="1">
    <source>
        <dbReference type="EMBL" id="MFD1929244.1"/>
    </source>
</evidence>
<keyword evidence="2" id="KW-1185">Reference proteome</keyword>